<feature type="domain" description="Aldehyde oxidase/xanthine dehydrogenase a/b hammerhead" evidence="4">
    <location>
        <begin position="30"/>
        <end position="146"/>
    </location>
</feature>
<dbReference type="PANTHER" id="PTHR11908">
    <property type="entry name" value="XANTHINE DEHYDROGENASE"/>
    <property type="match status" value="1"/>
</dbReference>
<dbReference type="SUPFAM" id="SSF56003">
    <property type="entry name" value="Molybdenum cofactor-binding domain"/>
    <property type="match status" value="1"/>
</dbReference>
<evidence type="ECO:0000256" key="1">
    <source>
        <dbReference type="ARBA" id="ARBA00022505"/>
    </source>
</evidence>
<protein>
    <submittedName>
        <fullName evidence="5">Caffeine dehydrogenase subunit alpha</fullName>
        <ecNumber evidence="5">1.17.5.2</ecNumber>
    </submittedName>
</protein>
<evidence type="ECO:0000313" key="6">
    <source>
        <dbReference type="Proteomes" id="UP000028492"/>
    </source>
</evidence>
<dbReference type="Gene3D" id="3.90.1170.50">
    <property type="entry name" value="Aldehyde oxidase/xanthine dehydrogenase, a/b hammerhead"/>
    <property type="match status" value="1"/>
</dbReference>
<dbReference type="InterPro" id="IPR037165">
    <property type="entry name" value="AldOxase/xan_DH_Mopterin-bd_sf"/>
</dbReference>
<reference evidence="5 6" key="1">
    <citation type="journal article" date="2014" name="J. Biotechnol.">
        <title>Complete genome sequence of the actinobacterium Amycolatopsis japonica MG417-CF17(T) (=DSM 44213T) producing (S,S)-N,N'-ethylenediaminedisuccinic acid.</title>
        <authorList>
            <person name="Stegmann E."/>
            <person name="Albersmeier A."/>
            <person name="Spohn M."/>
            <person name="Gert H."/>
            <person name="Weber T."/>
            <person name="Wohlleben W."/>
            <person name="Kalinowski J."/>
            <person name="Ruckert C."/>
        </authorList>
    </citation>
    <scope>NUCLEOTIDE SEQUENCE [LARGE SCALE GENOMIC DNA]</scope>
    <source>
        <strain evidence="6">MG417-CF17 (DSM 44213)</strain>
    </source>
</reference>
<dbReference type="InterPro" id="IPR000674">
    <property type="entry name" value="Ald_Oxase/Xan_DH_a/b"/>
</dbReference>
<dbReference type="Gene3D" id="3.30.365.10">
    <property type="entry name" value="Aldehyde oxidase/xanthine dehydrogenase, molybdopterin binding domain"/>
    <property type="match status" value="4"/>
</dbReference>
<name>A0A075UMY8_9PSEU</name>
<dbReference type="EC" id="1.17.5.2" evidence="5"/>
<keyword evidence="2 5" id="KW-0560">Oxidoreductase</keyword>
<dbReference type="InterPro" id="IPR008274">
    <property type="entry name" value="AldOxase/xan_DH_MoCoBD1"/>
</dbReference>
<keyword evidence="6" id="KW-1185">Reference proteome</keyword>
<evidence type="ECO:0000313" key="5">
    <source>
        <dbReference type="EMBL" id="AIG74233.1"/>
    </source>
</evidence>
<dbReference type="InterPro" id="IPR046867">
    <property type="entry name" value="AldOxase/xan_DH_MoCoBD2"/>
</dbReference>
<dbReference type="SUPFAM" id="SSF54665">
    <property type="entry name" value="CO dehydrogenase molybdoprotein N-domain-like"/>
    <property type="match status" value="1"/>
</dbReference>
<dbReference type="GO" id="GO:0005506">
    <property type="term" value="F:iron ion binding"/>
    <property type="evidence" value="ECO:0007669"/>
    <property type="project" value="InterPro"/>
</dbReference>
<dbReference type="STRING" id="208439.AJAP_06575"/>
<organism evidence="5 6">
    <name type="scientific">Amycolatopsis japonica</name>
    <dbReference type="NCBI Taxonomy" id="208439"/>
    <lineage>
        <taxon>Bacteria</taxon>
        <taxon>Bacillati</taxon>
        <taxon>Actinomycetota</taxon>
        <taxon>Actinomycetes</taxon>
        <taxon>Pseudonocardiales</taxon>
        <taxon>Pseudonocardiaceae</taxon>
        <taxon>Amycolatopsis</taxon>
        <taxon>Amycolatopsis japonica group</taxon>
    </lineage>
</organism>
<dbReference type="GO" id="GO:0034875">
    <property type="term" value="F:caffeine oxidase activity"/>
    <property type="evidence" value="ECO:0007669"/>
    <property type="project" value="UniProtKB-EC"/>
</dbReference>
<accession>A0A075UMY8</accession>
<comment type="cofactor">
    <cofactor evidence="3">
        <name>Mo-molybdopterin cytosine dinucleotide</name>
        <dbReference type="ChEBI" id="CHEBI:71308"/>
    </cofactor>
</comment>
<dbReference type="AlphaFoldDB" id="A0A075UMY8"/>
<sequence>MREGPSVRKSEAMGLIGASVTRQEDVRLLTGRAQYIDDVRLPGMLEAAVLRSPLPHARILRVDTTAAEAHPGVYAVITGEDVRAITKTPQPVIWSNLPDMRTPETHALAIGKVRYHGQGVAAVAAKDRATAEDALELIEVEYEELPAAGTLEQALADDAPKLYEDWPDNIAGTGTIPMGDVATAFAEADVVLTESFRFARQMGTPIETRGVVATWDPFTDRLDVWLATQAPNLARELFGEVFGLSMDRIRVRTPDVGGGFGNKFDFYAEEVVAAILSRRTGKPVKLIEDRAESFVANAHSREQKIDVELAAKDDGTITGLRATVYGVLGGVLGTVGASPCWTTTALLTGPYAIPNAELTLVAVMTNRSPYGSFRGYGLPKANFVHEHLVEQLAKRLGMDAHAVRRKNFIPPEAFPYQGPVFVYDSGRYEDCLDLCLKAVEDAGWAERRGDGVGIGYAFHNELTGFGPSRIINLAGLGHSGFDEEVVRVDSTGHVTVHTGLSAIGQGIHTTLAQVAAHTLGVPLDHVTVLSGDTQSCPYTGYGTAASRGAAVGGAAVLNASTRLRAKILRVAGHILEASPDDLSIQDGVVAVKGVPGRQVTLAAIGDAAYRRLNGVWPEDETPTLEEREVYDPVNVATSFGCTAVLAEVDKETGVVTLLDYLIAHDCGTVINPTIVDGQLHGGAAQAIGGALYEELVYGADGRLETTSFAGYLLPTATEIPPFSVAHMTTPTEHVPGGFKGMGEAGVIGGGAAIAHAVEDALREHDVDITSLPITPPRLLAALKRGAAR</sequence>
<dbReference type="SMART" id="SM01008">
    <property type="entry name" value="Ald_Xan_dh_C"/>
    <property type="match status" value="1"/>
</dbReference>
<proteinExistence type="predicted"/>
<keyword evidence="1" id="KW-0500">Molybdenum</keyword>
<dbReference type="Pfam" id="PF01315">
    <property type="entry name" value="Ald_Xan_dh_C"/>
    <property type="match status" value="1"/>
</dbReference>
<evidence type="ECO:0000259" key="4">
    <source>
        <dbReference type="SMART" id="SM01008"/>
    </source>
</evidence>
<dbReference type="Pfam" id="PF02738">
    <property type="entry name" value="MoCoBD_1"/>
    <property type="match status" value="1"/>
</dbReference>
<evidence type="ECO:0000256" key="3">
    <source>
        <dbReference type="ARBA" id="ARBA00053029"/>
    </source>
</evidence>
<dbReference type="EMBL" id="CP008953">
    <property type="protein sequence ID" value="AIG74233.1"/>
    <property type="molecule type" value="Genomic_DNA"/>
</dbReference>
<dbReference type="eggNOG" id="COG1529">
    <property type="taxonomic scope" value="Bacteria"/>
</dbReference>
<evidence type="ECO:0000256" key="2">
    <source>
        <dbReference type="ARBA" id="ARBA00023002"/>
    </source>
</evidence>
<dbReference type="Proteomes" id="UP000028492">
    <property type="component" value="Chromosome"/>
</dbReference>
<dbReference type="HOGENOM" id="CLU_001681_2_0_11"/>
<gene>
    <name evidence="5" type="primary">cdhA</name>
    <name evidence="5" type="ORF">AJAP_06575</name>
</gene>
<dbReference type="PANTHER" id="PTHR11908:SF132">
    <property type="entry name" value="ALDEHYDE OXIDASE 1-RELATED"/>
    <property type="match status" value="1"/>
</dbReference>
<dbReference type="InterPro" id="IPR036856">
    <property type="entry name" value="Ald_Oxase/Xan_DH_a/b_sf"/>
</dbReference>
<dbReference type="InterPro" id="IPR016208">
    <property type="entry name" value="Ald_Oxase/xanthine_DH-like"/>
</dbReference>
<dbReference type="KEGG" id="aja:AJAP_06575"/>
<dbReference type="FunFam" id="3.30.365.10:FF:000001">
    <property type="entry name" value="Xanthine dehydrogenase oxidase"/>
    <property type="match status" value="1"/>
</dbReference>
<dbReference type="Pfam" id="PF20256">
    <property type="entry name" value="MoCoBD_2"/>
    <property type="match status" value="1"/>
</dbReference>